<gene>
    <name evidence="1" type="ORF">BN961_02909</name>
</gene>
<accession>A0A090N842</accession>
<dbReference type="STRING" id="1035.BN961_02909"/>
<protein>
    <submittedName>
        <fullName evidence="1">Phage head-tail adaptor</fullName>
    </submittedName>
</protein>
<evidence type="ECO:0000313" key="1">
    <source>
        <dbReference type="EMBL" id="CEG09483.1"/>
    </source>
</evidence>
<name>A0A090N842_AFIFE</name>
<proteinExistence type="predicted"/>
<dbReference type="OrthoDB" id="7478737at2"/>
<dbReference type="AlphaFoldDB" id="A0A090N842"/>
<dbReference type="Pfam" id="PF05521">
    <property type="entry name" value="Phage_HCP"/>
    <property type="match status" value="1"/>
</dbReference>
<organism evidence="1 2">
    <name type="scientific">Afipia felis</name>
    <name type="common">Cat scratch disease bacillus</name>
    <dbReference type="NCBI Taxonomy" id="1035"/>
    <lineage>
        <taxon>Bacteria</taxon>
        <taxon>Pseudomonadati</taxon>
        <taxon>Pseudomonadota</taxon>
        <taxon>Alphaproteobacteria</taxon>
        <taxon>Hyphomicrobiales</taxon>
        <taxon>Nitrobacteraceae</taxon>
        <taxon>Afipia</taxon>
    </lineage>
</organism>
<sequence length="107" mass="12125">MRAGKMDKSITLQRYTRVVDEGGGSILTWTALVTLRAQIIQASTEEFIRSYGASDETIVIFRTRYFDDVKTADRIVYDGVNHNIKEIKEIGRGRGLDIRTVAIQSEQ</sequence>
<comment type="caution">
    <text evidence="1">The sequence shown here is derived from an EMBL/GenBank/DDBJ whole genome shotgun (WGS) entry which is preliminary data.</text>
</comment>
<dbReference type="RefSeq" id="WP_048757401.1">
    <property type="nucleotide sequence ID" value="NZ_CCAZ020000002.1"/>
</dbReference>
<dbReference type="Proteomes" id="UP000035762">
    <property type="component" value="Unassembled WGS sequence"/>
</dbReference>
<dbReference type="InterPro" id="IPR008767">
    <property type="entry name" value="Phage_SPP1_head-tail_adaptor"/>
</dbReference>
<dbReference type="InterPro" id="IPR038666">
    <property type="entry name" value="SSP1_head-tail_sf"/>
</dbReference>
<dbReference type="Gene3D" id="2.40.10.270">
    <property type="entry name" value="Bacteriophage SPP1 head-tail adaptor protein"/>
    <property type="match status" value="1"/>
</dbReference>
<evidence type="ECO:0000313" key="2">
    <source>
        <dbReference type="Proteomes" id="UP000035762"/>
    </source>
</evidence>
<keyword evidence="2" id="KW-1185">Reference proteome</keyword>
<dbReference type="EMBL" id="CCAZ020000002">
    <property type="protein sequence ID" value="CEG09483.1"/>
    <property type="molecule type" value="Genomic_DNA"/>
</dbReference>
<reference evidence="1 2" key="1">
    <citation type="journal article" date="2014" name="Genome Announc.">
        <title>Genome Sequence of Afipia felis Strain 76713, Isolated in Hospital Water Using an Amoeba Co-Culture Procedure.</title>
        <authorList>
            <person name="Benamar S."/>
            <person name="La Scola B."/>
            <person name="Croce O."/>
        </authorList>
    </citation>
    <scope>NUCLEOTIDE SEQUENCE [LARGE SCALE GENOMIC DNA]</scope>
    <source>
        <strain evidence="1 2">76713</strain>
    </source>
</reference>
<dbReference type="NCBIfam" id="TIGR01563">
    <property type="entry name" value="gp16_SPP1"/>
    <property type="match status" value="1"/>
</dbReference>